<dbReference type="SUPFAM" id="SSF56801">
    <property type="entry name" value="Acetyl-CoA synthetase-like"/>
    <property type="match status" value="1"/>
</dbReference>
<evidence type="ECO:0000256" key="1">
    <source>
        <dbReference type="ARBA" id="ARBA00022598"/>
    </source>
</evidence>
<dbReference type="InterPro" id="IPR042099">
    <property type="entry name" value="ANL_N_sf"/>
</dbReference>
<dbReference type="RefSeq" id="WP_017578073.1">
    <property type="nucleotide sequence ID" value="NZ_BMXL01000035.1"/>
</dbReference>
<dbReference type="InterPro" id="IPR025110">
    <property type="entry name" value="AMP-bd_C"/>
</dbReference>
<comment type="caution">
    <text evidence="4">The sequence shown here is derived from an EMBL/GenBank/DDBJ whole genome shotgun (WGS) entry which is preliminary data.</text>
</comment>
<keyword evidence="1" id="KW-0436">Ligase</keyword>
<dbReference type="AlphaFoldDB" id="A0A919CLW2"/>
<dbReference type="GO" id="GO:0016878">
    <property type="term" value="F:acid-thiol ligase activity"/>
    <property type="evidence" value="ECO:0007669"/>
    <property type="project" value="TreeGrafter"/>
</dbReference>
<dbReference type="Gene3D" id="3.30.300.30">
    <property type="match status" value="1"/>
</dbReference>
<evidence type="ECO:0000259" key="2">
    <source>
        <dbReference type="Pfam" id="PF00501"/>
    </source>
</evidence>
<sequence length="524" mass="56303">MNIVDLLRHRAEQGLWSEAPAFVEEDRDFSLTHAQVLDCAEHLANTLRQAGVRSQEPVALLVGDRLEWPVGFLACARLGALAVLVNPEASPPTLDELYRLGKVSTLLTWSEGTVSLVDRESGETRAAWRLADALEAPRPEPTPDTGAQGQDLEDVPLYLQFSSGTTGLHKGVVHRSVDLPVYYHTVGGTALALAPGDLLYSVSQFYFTYGFNNQFVYPMFSGCAAVLRPARRSAEDVAVGLGQFSPTILFSVPSNLASVPSLVSARAVRSFPLRAVVSAGERLSASVENDVTDVLGVPVFEQIGCTEHGNAVCANGFHAHSPFSTGFPCDGTAVEIREAKSPEAARAASPGEQDVGDLWVRSPTIPTWAHTVHGAVRLTDESGWLRTGDLAYWNEDRALVVVGRSDDILMNGGISVSAVRVEQCIRASGLVEDTALTSLIGPEGKSYLAALIVVGKEQESALADVERRLIAYCREHLDRFCVPKRFLAGETVPRTPSGKIRRHLVAEAAGELLESSGKGAPSDE</sequence>
<dbReference type="PANTHER" id="PTHR43352">
    <property type="entry name" value="ACETYL-COA SYNTHETASE"/>
    <property type="match status" value="1"/>
</dbReference>
<dbReference type="PANTHER" id="PTHR43352:SF1">
    <property type="entry name" value="ANTHRANILATE--COA LIGASE"/>
    <property type="match status" value="1"/>
</dbReference>
<dbReference type="EMBL" id="BMXL01000035">
    <property type="protein sequence ID" value="GHD35706.1"/>
    <property type="molecule type" value="Genomic_DNA"/>
</dbReference>
<name>A0A919CLW2_9ACTN</name>
<dbReference type="InterPro" id="IPR000873">
    <property type="entry name" value="AMP-dep_synth/lig_dom"/>
</dbReference>
<proteinExistence type="predicted"/>
<evidence type="ECO:0000313" key="5">
    <source>
        <dbReference type="Proteomes" id="UP000654947"/>
    </source>
</evidence>
<dbReference type="Gene3D" id="3.40.50.12780">
    <property type="entry name" value="N-terminal domain of ligase-like"/>
    <property type="match status" value="1"/>
</dbReference>
<feature type="domain" description="AMP-binding enzyme C-terminal" evidence="3">
    <location>
        <begin position="421"/>
        <end position="499"/>
    </location>
</feature>
<feature type="domain" description="AMP-dependent synthetase/ligase" evidence="2">
    <location>
        <begin position="17"/>
        <end position="365"/>
    </location>
</feature>
<keyword evidence="5" id="KW-1185">Reference proteome</keyword>
<accession>A0A919CLW2</accession>
<gene>
    <name evidence="4" type="ORF">GCM10007147_42400</name>
</gene>
<evidence type="ECO:0000313" key="4">
    <source>
        <dbReference type="EMBL" id="GHD35706.1"/>
    </source>
</evidence>
<dbReference type="InterPro" id="IPR045851">
    <property type="entry name" value="AMP-bd_C_sf"/>
</dbReference>
<dbReference type="Proteomes" id="UP000654947">
    <property type="component" value="Unassembled WGS sequence"/>
</dbReference>
<evidence type="ECO:0000259" key="3">
    <source>
        <dbReference type="Pfam" id="PF13193"/>
    </source>
</evidence>
<reference evidence="4 5" key="1">
    <citation type="journal article" date="2014" name="Int. J. Syst. Evol. Microbiol.">
        <title>Complete genome sequence of Corynebacterium casei LMG S-19264T (=DSM 44701T), isolated from a smear-ripened cheese.</title>
        <authorList>
            <consortium name="US DOE Joint Genome Institute (JGI-PGF)"/>
            <person name="Walter F."/>
            <person name="Albersmeier A."/>
            <person name="Kalinowski J."/>
            <person name="Ruckert C."/>
        </authorList>
    </citation>
    <scope>NUCLEOTIDE SEQUENCE [LARGE SCALE GENOMIC DNA]</scope>
    <source>
        <strain evidence="4 5">KCTC 19473</strain>
    </source>
</reference>
<dbReference type="Pfam" id="PF13193">
    <property type="entry name" value="AMP-binding_C"/>
    <property type="match status" value="1"/>
</dbReference>
<protein>
    <submittedName>
        <fullName evidence="4">Uncharacterized protein</fullName>
    </submittedName>
</protein>
<organism evidence="4 5">
    <name type="scientific">Nocardiopsis kunsanensis</name>
    <dbReference type="NCBI Taxonomy" id="141693"/>
    <lineage>
        <taxon>Bacteria</taxon>
        <taxon>Bacillati</taxon>
        <taxon>Actinomycetota</taxon>
        <taxon>Actinomycetes</taxon>
        <taxon>Streptosporangiales</taxon>
        <taxon>Nocardiopsidaceae</taxon>
        <taxon>Nocardiopsis</taxon>
    </lineage>
</organism>
<dbReference type="GO" id="GO:0044550">
    <property type="term" value="P:secondary metabolite biosynthetic process"/>
    <property type="evidence" value="ECO:0007669"/>
    <property type="project" value="TreeGrafter"/>
</dbReference>
<dbReference type="Pfam" id="PF00501">
    <property type="entry name" value="AMP-binding"/>
    <property type="match status" value="1"/>
</dbReference>